<dbReference type="RefSeq" id="WP_203910244.1">
    <property type="nucleotide sequence ID" value="NZ_BONY01000027.1"/>
</dbReference>
<feature type="transmembrane region" description="Helical" evidence="1">
    <location>
        <begin position="38"/>
        <end position="59"/>
    </location>
</feature>
<dbReference type="EMBL" id="BONY01000027">
    <property type="protein sequence ID" value="GIH06426.1"/>
    <property type="molecule type" value="Genomic_DNA"/>
</dbReference>
<proteinExistence type="predicted"/>
<keyword evidence="1" id="KW-1133">Transmembrane helix</keyword>
<comment type="caution">
    <text evidence="2">The sequence shown here is derived from an EMBL/GenBank/DDBJ whole genome shotgun (WGS) entry which is preliminary data.</text>
</comment>
<keyword evidence="1" id="KW-0472">Membrane</keyword>
<sequence length="298" mass="32083">MTSANLRDLLDEATRDIPASVAQPPLSAIRDRVKRRRAGFAATGVVAAVALAVAVAIPLQLAKAHRPAPPAATPSAFAWEFGYVDGAELTVYATRLPPCTFLDNPTVVSSHTDGSYTIRLIGDLGTTSGCATSGPGASGPGRLATAKVQLDGTIPLDLIRDAVSRQFRPIYSRAELPVGFTEGLGLIFEWGYQSVDDAYAEFYGRFQTQNSYSPPIELTGVSFWGRGVFADPPPVIGGEPASFGPVSGWLAPQSDGRAWRFLWYEPRGSSWIVYEATPDRGYPTKADLVHVLEKLKWQ</sequence>
<name>A0A8J3QBB6_9ACTN</name>
<evidence type="ECO:0000313" key="2">
    <source>
        <dbReference type="EMBL" id="GIH06426.1"/>
    </source>
</evidence>
<protein>
    <submittedName>
        <fullName evidence="2">Uncharacterized protein</fullName>
    </submittedName>
</protein>
<keyword evidence="3" id="KW-1185">Reference proteome</keyword>
<accession>A0A8J3QBB6</accession>
<dbReference type="Proteomes" id="UP000612899">
    <property type="component" value="Unassembled WGS sequence"/>
</dbReference>
<dbReference type="AlphaFoldDB" id="A0A8J3QBB6"/>
<gene>
    <name evidence="2" type="ORF">Rhe02_44930</name>
</gene>
<evidence type="ECO:0000313" key="3">
    <source>
        <dbReference type="Proteomes" id="UP000612899"/>
    </source>
</evidence>
<organism evidence="2 3">
    <name type="scientific">Rhizocola hellebori</name>
    <dbReference type="NCBI Taxonomy" id="1392758"/>
    <lineage>
        <taxon>Bacteria</taxon>
        <taxon>Bacillati</taxon>
        <taxon>Actinomycetota</taxon>
        <taxon>Actinomycetes</taxon>
        <taxon>Micromonosporales</taxon>
        <taxon>Micromonosporaceae</taxon>
        <taxon>Rhizocola</taxon>
    </lineage>
</organism>
<evidence type="ECO:0000256" key="1">
    <source>
        <dbReference type="SAM" id="Phobius"/>
    </source>
</evidence>
<keyword evidence="1" id="KW-0812">Transmembrane</keyword>
<reference evidence="2" key="1">
    <citation type="submission" date="2021-01" db="EMBL/GenBank/DDBJ databases">
        <title>Whole genome shotgun sequence of Rhizocola hellebori NBRC 109834.</title>
        <authorList>
            <person name="Komaki H."/>
            <person name="Tamura T."/>
        </authorList>
    </citation>
    <scope>NUCLEOTIDE SEQUENCE</scope>
    <source>
        <strain evidence="2">NBRC 109834</strain>
    </source>
</reference>